<organism evidence="6 7">
    <name type="scientific">Campylobacter magnus</name>
    <dbReference type="NCBI Taxonomy" id="3026462"/>
    <lineage>
        <taxon>Bacteria</taxon>
        <taxon>Pseudomonadati</taxon>
        <taxon>Campylobacterota</taxon>
        <taxon>Epsilonproteobacteria</taxon>
        <taxon>Campylobacterales</taxon>
        <taxon>Campylobacteraceae</taxon>
        <taxon>Campylobacter</taxon>
    </lineage>
</organism>
<keyword evidence="4" id="KW-0460">Magnesium</keyword>
<reference evidence="6 7" key="1">
    <citation type="submission" date="2023-06" db="EMBL/GenBank/DDBJ databases">
        <title>Campylobacter magnum sp. nov., isolated from cecal contents of domestic pigs (Sus scrofa domesticus).</title>
        <authorList>
            <person name="Papic B."/>
            <person name="Gruntar I."/>
        </authorList>
    </citation>
    <scope>NUCLEOTIDE SEQUENCE [LARGE SCALE GENOMIC DNA]</scope>
    <source>
        <strain evidence="7">34484-21</strain>
    </source>
</reference>
<dbReference type="Gene3D" id="3.40.50.10420">
    <property type="entry name" value="NagB/RpiA/CoA transferase-like"/>
    <property type="match status" value="1"/>
</dbReference>
<proteinExistence type="inferred from homology"/>
<comment type="caution">
    <text evidence="6">The sequence shown here is derived from an EMBL/GenBank/DDBJ whole genome shotgun (WGS) entry which is preliminary data.</text>
</comment>
<dbReference type="Pfam" id="PF01812">
    <property type="entry name" value="5-FTHF_cyc-lig"/>
    <property type="match status" value="1"/>
</dbReference>
<evidence type="ECO:0000256" key="1">
    <source>
        <dbReference type="ARBA" id="ARBA00010638"/>
    </source>
</evidence>
<dbReference type="PANTHER" id="PTHR23407:SF1">
    <property type="entry name" value="5-FORMYLTETRAHYDROFOLATE CYCLO-LIGASE"/>
    <property type="match status" value="1"/>
</dbReference>
<dbReference type="NCBIfam" id="TIGR02727">
    <property type="entry name" value="MTHFS_bact"/>
    <property type="match status" value="1"/>
</dbReference>
<evidence type="ECO:0000256" key="4">
    <source>
        <dbReference type="RuleBase" id="RU361279"/>
    </source>
</evidence>
<dbReference type="PIRSF" id="PIRSF006806">
    <property type="entry name" value="FTHF_cligase"/>
    <property type="match status" value="1"/>
</dbReference>
<dbReference type="InterPro" id="IPR024185">
    <property type="entry name" value="FTHF_cligase-like_sf"/>
</dbReference>
<keyword evidence="2 4" id="KW-0547">Nucleotide-binding</keyword>
<comment type="cofactor">
    <cofactor evidence="4">
        <name>Mg(2+)</name>
        <dbReference type="ChEBI" id="CHEBI:18420"/>
    </cofactor>
</comment>
<evidence type="ECO:0000313" key="6">
    <source>
        <dbReference type="EMBL" id="MDO2409714.1"/>
    </source>
</evidence>
<dbReference type="GO" id="GO:0030272">
    <property type="term" value="F:5-formyltetrahydrofolate cyclo-ligase activity"/>
    <property type="evidence" value="ECO:0007669"/>
    <property type="project" value="UniProtKB-EC"/>
</dbReference>
<dbReference type="InterPro" id="IPR037171">
    <property type="entry name" value="NagB/RpiA_transferase-like"/>
</dbReference>
<evidence type="ECO:0000256" key="3">
    <source>
        <dbReference type="ARBA" id="ARBA00022840"/>
    </source>
</evidence>
<name>A0ABT8T7M5_9BACT</name>
<evidence type="ECO:0000256" key="5">
    <source>
        <dbReference type="SAM" id="MobiDB-lite"/>
    </source>
</evidence>
<keyword evidence="6" id="KW-0436">Ligase</keyword>
<keyword evidence="4" id="KW-0479">Metal-binding</keyword>
<feature type="region of interest" description="Disordered" evidence="5">
    <location>
        <begin position="184"/>
        <end position="203"/>
    </location>
</feature>
<evidence type="ECO:0000313" key="7">
    <source>
        <dbReference type="Proteomes" id="UP001171111"/>
    </source>
</evidence>
<sequence length="203" mass="23394">MFDKNSLRIAHKARLKRQTNLAGKKAVLKAKKLIFSLIKGKKAPKVLLFAPLAYEPDILKLRRALSPKAQLFLPFMLDKSLKIVKLRLPLKKDRFNVRQAMDSNAYIPHLDLALIPVIGVDVNMGRIGHGFGFYDRFFAGFKRLKTIIFISSQDLFVNAKVCDPHDIRGDFYISPKNIRTNYDRNHRSGGHWGHRRRGRLWSS</sequence>
<dbReference type="Proteomes" id="UP001171111">
    <property type="component" value="Unassembled WGS sequence"/>
</dbReference>
<accession>A0ABT8T7M5</accession>
<feature type="compositionally biased region" description="Basic residues" evidence="5">
    <location>
        <begin position="187"/>
        <end position="203"/>
    </location>
</feature>
<dbReference type="SUPFAM" id="SSF100950">
    <property type="entry name" value="NagB/RpiA/CoA transferase-like"/>
    <property type="match status" value="1"/>
</dbReference>
<dbReference type="EMBL" id="JAULJQ010000007">
    <property type="protein sequence ID" value="MDO2409714.1"/>
    <property type="molecule type" value="Genomic_DNA"/>
</dbReference>
<protein>
    <recommendedName>
        <fullName evidence="4">5-formyltetrahydrofolate cyclo-ligase</fullName>
        <ecNumber evidence="4">6.3.3.2</ecNumber>
    </recommendedName>
</protein>
<dbReference type="EC" id="6.3.3.2" evidence="4"/>
<comment type="similarity">
    <text evidence="1 4">Belongs to the 5-formyltetrahydrofolate cyclo-ligase family.</text>
</comment>
<keyword evidence="7" id="KW-1185">Reference proteome</keyword>
<dbReference type="InterPro" id="IPR002698">
    <property type="entry name" value="FTHF_cligase"/>
</dbReference>
<keyword evidence="3 4" id="KW-0067">ATP-binding</keyword>
<dbReference type="PANTHER" id="PTHR23407">
    <property type="entry name" value="ATPASE INHIBITOR/5-FORMYLTETRAHYDROFOLATE CYCLO-LIGASE"/>
    <property type="match status" value="1"/>
</dbReference>
<dbReference type="RefSeq" id="WP_302244511.1">
    <property type="nucleotide sequence ID" value="NZ_JAULJQ010000007.1"/>
</dbReference>
<gene>
    <name evidence="6" type="ORF">Q2362_06340</name>
</gene>
<evidence type="ECO:0000256" key="2">
    <source>
        <dbReference type="ARBA" id="ARBA00022741"/>
    </source>
</evidence>
<comment type="catalytic activity">
    <reaction evidence="4">
        <text>(6S)-5-formyl-5,6,7,8-tetrahydrofolate + ATP = (6R)-5,10-methenyltetrahydrofolate + ADP + phosphate</text>
        <dbReference type="Rhea" id="RHEA:10488"/>
        <dbReference type="ChEBI" id="CHEBI:30616"/>
        <dbReference type="ChEBI" id="CHEBI:43474"/>
        <dbReference type="ChEBI" id="CHEBI:57455"/>
        <dbReference type="ChEBI" id="CHEBI:57457"/>
        <dbReference type="ChEBI" id="CHEBI:456216"/>
        <dbReference type="EC" id="6.3.3.2"/>
    </reaction>
</comment>